<keyword evidence="3" id="KW-1185">Reference proteome</keyword>
<evidence type="ECO:0000313" key="3">
    <source>
        <dbReference type="Proteomes" id="UP000308199"/>
    </source>
</evidence>
<dbReference type="Proteomes" id="UP000308199">
    <property type="component" value="Unassembled WGS sequence"/>
</dbReference>
<comment type="caution">
    <text evidence="2">The sequence shown here is derived from an EMBL/GenBank/DDBJ whole genome shotgun (WGS) entry which is preliminary data.</text>
</comment>
<protein>
    <submittedName>
        <fullName evidence="2">Uncharacterized protein</fullName>
    </submittedName>
</protein>
<feature type="compositionally biased region" description="Basic and acidic residues" evidence="1">
    <location>
        <begin position="18"/>
        <end position="30"/>
    </location>
</feature>
<proteinExistence type="predicted"/>
<evidence type="ECO:0000256" key="1">
    <source>
        <dbReference type="SAM" id="MobiDB-lite"/>
    </source>
</evidence>
<accession>A0A4S4L0W5</accession>
<evidence type="ECO:0000313" key="2">
    <source>
        <dbReference type="EMBL" id="THH04168.1"/>
    </source>
</evidence>
<feature type="region of interest" description="Disordered" evidence="1">
    <location>
        <begin position="139"/>
        <end position="180"/>
    </location>
</feature>
<feature type="non-terminal residue" evidence="2">
    <location>
        <position position="1"/>
    </location>
</feature>
<dbReference type="AlphaFoldDB" id="A0A4S4L0W5"/>
<feature type="region of interest" description="Disordered" evidence="1">
    <location>
        <begin position="1"/>
        <end position="32"/>
    </location>
</feature>
<name>A0A4S4L0W5_9AGAM</name>
<dbReference type="EMBL" id="SGPK01000369">
    <property type="protein sequence ID" value="THH04168.1"/>
    <property type="molecule type" value="Genomic_DNA"/>
</dbReference>
<organism evidence="2 3">
    <name type="scientific">Phellinidium pouzarii</name>
    <dbReference type="NCBI Taxonomy" id="167371"/>
    <lineage>
        <taxon>Eukaryota</taxon>
        <taxon>Fungi</taxon>
        <taxon>Dikarya</taxon>
        <taxon>Basidiomycota</taxon>
        <taxon>Agaricomycotina</taxon>
        <taxon>Agaricomycetes</taxon>
        <taxon>Hymenochaetales</taxon>
        <taxon>Hymenochaetaceae</taxon>
        <taxon>Phellinidium</taxon>
    </lineage>
</organism>
<gene>
    <name evidence="2" type="ORF">EW145_g5718</name>
</gene>
<feature type="compositionally biased region" description="Basic residues" evidence="1">
    <location>
        <begin position="1"/>
        <end position="12"/>
    </location>
</feature>
<reference evidence="2 3" key="1">
    <citation type="submission" date="2019-02" db="EMBL/GenBank/DDBJ databases">
        <title>Genome sequencing of the rare red list fungi Phellinidium pouzarii.</title>
        <authorList>
            <person name="Buettner E."/>
            <person name="Kellner H."/>
        </authorList>
    </citation>
    <scope>NUCLEOTIDE SEQUENCE [LARGE SCALE GENOMIC DNA]</scope>
    <source>
        <strain evidence="2 3">DSM 108285</strain>
    </source>
</reference>
<sequence length="248" mass="26482">PAIHSSRSRFRAPVHDSAAARDRAAAERDASWYQPKMKLKQKQLQRALRAQHAQGMGSGVSAVANAYQNYFAAARKHGRPLGYMYAPPSGRSASSYVPVSAPMSYLPHSRSASTGSNYAYSYTADPGYVHPSALGPSQSYSAGSSGYSSQNTSQGSYSSSMPPSVPPKQSQMQPQSYMQQPRTAFGEMRPMYGALAQSGQSAASSPPLPALPSFASYNSNGSGSEMSYGMGIPPPVPAKYVQYSYSYI</sequence>